<organism evidence="2 3">
    <name type="scientific">Monilinia fructigena</name>
    <dbReference type="NCBI Taxonomy" id="38457"/>
    <lineage>
        <taxon>Eukaryota</taxon>
        <taxon>Fungi</taxon>
        <taxon>Dikarya</taxon>
        <taxon>Ascomycota</taxon>
        <taxon>Pezizomycotina</taxon>
        <taxon>Leotiomycetes</taxon>
        <taxon>Helotiales</taxon>
        <taxon>Sclerotiniaceae</taxon>
        <taxon>Monilinia</taxon>
    </lineage>
</organism>
<dbReference type="OrthoDB" id="5423750at2759"/>
<sequence length="401" mass="42306">MKSFACFSIIFLARFAISENSPSCAPQIKYCVLDDSLEVLRNQTTSGPQFCREYLEDDGISLPPYVPAAASTSGISSACSCLIEAQPTSKPAASTNSSYILGSAGSSVSATEILSHETTAVPDHLPVVMTGSPSFTPNHSPIGDRIHYLDYTRSKTVPVEYTTSAVHTLSTYTDVGGDVVTKTIVDYTTVYAVTGGWWLFAATGYSIPANSTTSYIPSGTGIRVPVYSTTSHVALGTGNPIPINFTTPSVFPTSNSSLEIVKSSSELPETIKTSTVAPASVTVFKRSTESDPYPFTSTYNMDQQSSACSCLSIQAAETSVTTTIIVPEQSKIVTSTAACTPIPTQAVVNGDFETATSGSSIKLRGPSVPQLTSNLLTIMRSHRTPAPNSLSFTAMSEVPEA</sequence>
<reference evidence="2 3" key="1">
    <citation type="submission" date="2018-06" db="EMBL/GenBank/DDBJ databases">
        <title>Genome Sequence of the Brown Rot Fungal Pathogen Monilinia fructigena.</title>
        <authorList>
            <person name="Landi L."/>
            <person name="De Miccolis Angelini R.M."/>
            <person name="Pollastro S."/>
            <person name="Abate D."/>
            <person name="Faretra F."/>
            <person name="Romanazzi G."/>
        </authorList>
    </citation>
    <scope>NUCLEOTIDE SEQUENCE [LARGE SCALE GENOMIC DNA]</scope>
    <source>
        <strain evidence="2 3">Mfrg269</strain>
    </source>
</reference>
<evidence type="ECO:0000313" key="3">
    <source>
        <dbReference type="Proteomes" id="UP000249056"/>
    </source>
</evidence>
<dbReference type="AlphaFoldDB" id="A0A395IMH6"/>
<feature type="chain" id="PRO_5017194275" evidence="1">
    <location>
        <begin position="19"/>
        <end position="401"/>
    </location>
</feature>
<proteinExistence type="predicted"/>
<feature type="signal peptide" evidence="1">
    <location>
        <begin position="1"/>
        <end position="18"/>
    </location>
</feature>
<keyword evidence="3" id="KW-1185">Reference proteome</keyword>
<name>A0A395IMH6_9HELO</name>
<keyword evidence="1" id="KW-0732">Signal</keyword>
<dbReference type="EMBL" id="QKRW01000037">
    <property type="protein sequence ID" value="RAL60758.1"/>
    <property type="molecule type" value="Genomic_DNA"/>
</dbReference>
<comment type="caution">
    <text evidence="2">The sequence shown here is derived from an EMBL/GenBank/DDBJ whole genome shotgun (WGS) entry which is preliminary data.</text>
</comment>
<evidence type="ECO:0000256" key="1">
    <source>
        <dbReference type="SAM" id="SignalP"/>
    </source>
</evidence>
<protein>
    <submittedName>
        <fullName evidence="2">Uncharacterized protein</fullName>
    </submittedName>
</protein>
<accession>A0A395IMH6</accession>
<gene>
    <name evidence="2" type="ORF">DID88_009863</name>
</gene>
<dbReference type="Proteomes" id="UP000249056">
    <property type="component" value="Unassembled WGS sequence"/>
</dbReference>
<evidence type="ECO:0000313" key="2">
    <source>
        <dbReference type="EMBL" id="RAL60758.1"/>
    </source>
</evidence>